<dbReference type="WBParaSite" id="RSKR_0001156900.1">
    <property type="protein sequence ID" value="RSKR_0001156900.1"/>
    <property type="gene ID" value="RSKR_0001156900"/>
</dbReference>
<accession>A0AC35UG34</accession>
<name>A0AC35UG34_9BILA</name>
<dbReference type="Proteomes" id="UP000095286">
    <property type="component" value="Unplaced"/>
</dbReference>
<evidence type="ECO:0000313" key="1">
    <source>
        <dbReference type="Proteomes" id="UP000095286"/>
    </source>
</evidence>
<proteinExistence type="predicted"/>
<sequence>MGNQTQGEHDFGVANSNGLARIKPIFEKKCKELRIGSWNATCEVLKVKRTKAREATKDYTGAQLTDLLIEEIVGEVGKMNFYVIKTKGGKQYGGVRSYNTINKYASLEVRFKKGVYYVGKSRKKDRIDEHGRKFNRTLKNGDLFDRRRQEWTGSRTTRLKLFTSSCQYLLKNC</sequence>
<protein>
    <submittedName>
        <fullName evidence="2">GIY-YIG domain-containing protein</fullName>
    </submittedName>
</protein>
<evidence type="ECO:0000313" key="2">
    <source>
        <dbReference type="WBParaSite" id="RSKR_0001156900.1"/>
    </source>
</evidence>
<organism evidence="1 2">
    <name type="scientific">Rhabditophanes sp. KR3021</name>
    <dbReference type="NCBI Taxonomy" id="114890"/>
    <lineage>
        <taxon>Eukaryota</taxon>
        <taxon>Metazoa</taxon>
        <taxon>Ecdysozoa</taxon>
        <taxon>Nematoda</taxon>
        <taxon>Chromadorea</taxon>
        <taxon>Rhabditida</taxon>
        <taxon>Tylenchina</taxon>
        <taxon>Panagrolaimomorpha</taxon>
        <taxon>Strongyloidoidea</taxon>
        <taxon>Alloionematidae</taxon>
        <taxon>Rhabditophanes</taxon>
    </lineage>
</organism>
<reference evidence="2" key="1">
    <citation type="submission" date="2016-11" db="UniProtKB">
        <authorList>
            <consortium name="WormBaseParasite"/>
        </authorList>
    </citation>
    <scope>IDENTIFICATION</scope>
    <source>
        <strain evidence="2">KR3021</strain>
    </source>
</reference>